<reference evidence="1 2" key="1">
    <citation type="submission" date="2018-11" db="EMBL/GenBank/DDBJ databases">
        <title>The first complete genome of Serratia liquefaciens isolated from metalophyte plant revel distinctness adaptive mechanisms in an extreme habitat.</title>
        <authorList>
            <person name="Caneschi W.L."/>
            <person name="Sanchez A.B."/>
            <person name="Felestrino E.B."/>
            <person name="Assis R.A.B."/>
            <person name="Lemes C.G.C."/>
            <person name="Cordeiro I.F."/>
            <person name="Fonseca N.P."/>
            <person name="Villa M."/>
            <person name="Vieira I.T."/>
            <person name="Moraes L.A."/>
            <person name="Kamino L.H.Y."/>
            <person name="do Carmo F."/>
            <person name="Garcia C.M."/>
            <person name="Almeida N.F."/>
            <person name="Silva R.S."/>
            <person name="Ferro J.A."/>
            <person name="Ferro M.I.T."/>
            <person name="Varani A.M."/>
            <person name="Ferreira R.M."/>
            <person name="dos Santos V.L."/>
            <person name="Silva U.C."/>
            <person name="Setubal J.C."/>
            <person name="Moreira L.M."/>
        </authorList>
    </citation>
    <scope>NUCLEOTIDE SEQUENCE [LARGE SCALE GENOMIC DNA]</scope>
    <source>
        <strain evidence="1 2">FG3</strain>
    </source>
</reference>
<proteinExistence type="predicted"/>
<dbReference type="Proteomes" id="UP000317572">
    <property type="component" value="Chromosome"/>
</dbReference>
<dbReference type="GeneID" id="29903169"/>
<organism evidence="1 2">
    <name type="scientific">Serratia liquefaciens</name>
    <dbReference type="NCBI Taxonomy" id="614"/>
    <lineage>
        <taxon>Bacteria</taxon>
        <taxon>Pseudomonadati</taxon>
        <taxon>Pseudomonadota</taxon>
        <taxon>Gammaproteobacteria</taxon>
        <taxon>Enterobacterales</taxon>
        <taxon>Yersiniaceae</taxon>
        <taxon>Serratia</taxon>
    </lineage>
</organism>
<dbReference type="RefSeq" id="WP_020828636.1">
    <property type="nucleotide sequence ID" value="NZ_CAMFJW010000002.1"/>
</dbReference>
<sequence>MKRFYKTALPLVIGGFILLGSLDSSAVTREEMRTLDAAYPPGSIVNCEAELAGNGKNLLPMTTKIRGHIISRAENLSHADVRVMFIPHGSSTATITLSYRQKVIMEENGQRVYIDPKSLKVSMPVSPSSEVIVAKGFRDRLPATQEVQPYQTTEITDFPSYVVRAPGESPLYCHKVE</sequence>
<name>A0A515D4E8_SERLI</name>
<dbReference type="EMBL" id="CP033893">
    <property type="protein sequence ID" value="QDL35274.1"/>
    <property type="molecule type" value="Genomic_DNA"/>
</dbReference>
<evidence type="ECO:0000313" key="2">
    <source>
        <dbReference type="Proteomes" id="UP000317572"/>
    </source>
</evidence>
<dbReference type="AlphaFoldDB" id="A0A515D4E8"/>
<protein>
    <submittedName>
        <fullName evidence="1">Uncharacterized protein</fullName>
    </submittedName>
</protein>
<accession>A0A515D4E8</accession>
<gene>
    <name evidence="1" type="ORF">EGO53_27440</name>
</gene>
<evidence type="ECO:0000313" key="1">
    <source>
        <dbReference type="EMBL" id="QDL35274.1"/>
    </source>
</evidence>